<reference evidence="2" key="2">
    <citation type="submission" date="2021-08" db="EMBL/GenBank/DDBJ databases">
        <authorList>
            <person name="Eriksson T."/>
        </authorList>
    </citation>
    <scope>NUCLEOTIDE SEQUENCE</scope>
    <source>
        <strain evidence="2">Stoneville</strain>
        <tissue evidence="2">Whole head</tissue>
    </source>
</reference>
<evidence type="ECO:0000313" key="2">
    <source>
        <dbReference type="EMBL" id="KAH0822598.1"/>
    </source>
</evidence>
<name>A0A8J6HYZ0_TENMO</name>
<dbReference type="Proteomes" id="UP000719412">
    <property type="component" value="Unassembled WGS sequence"/>
</dbReference>
<protein>
    <submittedName>
        <fullName evidence="2">Uncharacterized protein</fullName>
    </submittedName>
</protein>
<reference evidence="2" key="1">
    <citation type="journal article" date="2020" name="J Insects Food Feed">
        <title>The yellow mealworm (Tenebrio molitor) genome: a resource for the emerging insects as food and feed industry.</title>
        <authorList>
            <person name="Eriksson T."/>
            <person name="Andere A."/>
            <person name="Kelstrup H."/>
            <person name="Emery V."/>
            <person name="Picard C."/>
        </authorList>
    </citation>
    <scope>NUCLEOTIDE SEQUENCE</scope>
    <source>
        <strain evidence="2">Stoneville</strain>
        <tissue evidence="2">Whole head</tissue>
    </source>
</reference>
<organism evidence="2 3">
    <name type="scientific">Tenebrio molitor</name>
    <name type="common">Yellow mealworm beetle</name>
    <dbReference type="NCBI Taxonomy" id="7067"/>
    <lineage>
        <taxon>Eukaryota</taxon>
        <taxon>Metazoa</taxon>
        <taxon>Ecdysozoa</taxon>
        <taxon>Arthropoda</taxon>
        <taxon>Hexapoda</taxon>
        <taxon>Insecta</taxon>
        <taxon>Pterygota</taxon>
        <taxon>Neoptera</taxon>
        <taxon>Endopterygota</taxon>
        <taxon>Coleoptera</taxon>
        <taxon>Polyphaga</taxon>
        <taxon>Cucujiformia</taxon>
        <taxon>Tenebrionidae</taxon>
        <taxon>Tenebrio</taxon>
    </lineage>
</organism>
<evidence type="ECO:0000313" key="3">
    <source>
        <dbReference type="Proteomes" id="UP000719412"/>
    </source>
</evidence>
<keyword evidence="3" id="KW-1185">Reference proteome</keyword>
<evidence type="ECO:0000256" key="1">
    <source>
        <dbReference type="SAM" id="MobiDB-lite"/>
    </source>
</evidence>
<gene>
    <name evidence="2" type="ORF">GEV33_000193</name>
</gene>
<proteinExistence type="predicted"/>
<feature type="region of interest" description="Disordered" evidence="1">
    <location>
        <begin position="243"/>
        <end position="269"/>
    </location>
</feature>
<comment type="caution">
    <text evidence="2">The sequence shown here is derived from an EMBL/GenBank/DDBJ whole genome shotgun (WGS) entry which is preliminary data.</text>
</comment>
<accession>A0A8J6HYZ0</accession>
<dbReference type="EMBL" id="JABDTM020000851">
    <property type="protein sequence ID" value="KAH0822598.1"/>
    <property type="molecule type" value="Genomic_DNA"/>
</dbReference>
<sequence>MKAPTICTNIALHGRVIATTFVALSENAGTKTLLGADFIEGAGLILDLGAKRFHFRDDADVTYPMTPKDGVIEITSQQPNDLRLAAAETAPRPTTVHSEPMEAENYGPPIPGASVAVQPPGVWNIYQAPGAFEYMWAAANSATDMEGKDEKPSTVSTPAVYSPGIISRSPAVGTVDDVTHDARSIVISENFVAEATPKLMQMGDATNDAREQHEIEQISYELDSLDIPPRAVGIYHPALSWTNRDSTRSGRPHSKTRMTPQEPGDSAPMASRYIGSEGETVGKFKYYSLHRHDQLHSYPLRFYMAVSI</sequence>
<dbReference type="AlphaFoldDB" id="A0A8J6HYZ0"/>